<feature type="transmembrane region" description="Helical" evidence="6">
    <location>
        <begin position="325"/>
        <end position="346"/>
    </location>
</feature>
<evidence type="ECO:0000256" key="5">
    <source>
        <dbReference type="ARBA" id="ARBA00023136"/>
    </source>
</evidence>
<reference evidence="8" key="1">
    <citation type="submission" date="2016-10" db="EMBL/GenBank/DDBJ databases">
        <authorList>
            <person name="Varghese N."/>
            <person name="Submissions S."/>
        </authorList>
    </citation>
    <scope>NUCLEOTIDE SEQUENCE [LARGE SCALE GENOMIC DNA]</scope>
    <source>
        <strain evidence="8">LMG 26383,CCUG 61248,R- 45681</strain>
    </source>
</reference>
<accession>A0A1H7WFW8</accession>
<keyword evidence="2" id="KW-1003">Cell membrane</keyword>
<keyword evidence="5 6" id="KW-0472">Membrane</keyword>
<feature type="transmembrane region" description="Helical" evidence="6">
    <location>
        <begin position="384"/>
        <end position="405"/>
    </location>
</feature>
<dbReference type="EMBL" id="FOAN01000008">
    <property type="protein sequence ID" value="SEM20244.1"/>
    <property type="molecule type" value="Genomic_DNA"/>
</dbReference>
<comment type="subcellular location">
    <subcellularLocation>
        <location evidence="1">Cell membrane</location>
        <topology evidence="1">Multi-pass membrane protein</topology>
    </subcellularLocation>
</comment>
<keyword evidence="4 6" id="KW-1133">Transmembrane helix</keyword>
<feature type="transmembrane region" description="Helical" evidence="6">
    <location>
        <begin position="176"/>
        <end position="196"/>
    </location>
</feature>
<keyword evidence="8" id="KW-1185">Reference proteome</keyword>
<dbReference type="STRING" id="1036779.SAMN04515666_108151"/>
<gene>
    <name evidence="7" type="ORF">SAMN04515666_108151</name>
</gene>
<feature type="transmembrane region" description="Helical" evidence="6">
    <location>
        <begin position="144"/>
        <end position="164"/>
    </location>
</feature>
<organism evidence="7 8">
    <name type="scientific">Bosea lupini</name>
    <dbReference type="NCBI Taxonomy" id="1036779"/>
    <lineage>
        <taxon>Bacteria</taxon>
        <taxon>Pseudomonadati</taxon>
        <taxon>Pseudomonadota</taxon>
        <taxon>Alphaproteobacteria</taxon>
        <taxon>Hyphomicrobiales</taxon>
        <taxon>Boseaceae</taxon>
        <taxon>Bosea</taxon>
    </lineage>
</organism>
<dbReference type="Proteomes" id="UP000199664">
    <property type="component" value="Unassembled WGS sequence"/>
</dbReference>
<feature type="transmembrane region" description="Helical" evidence="6">
    <location>
        <begin position="358"/>
        <end position="378"/>
    </location>
</feature>
<proteinExistence type="predicted"/>
<dbReference type="GO" id="GO:0005886">
    <property type="term" value="C:plasma membrane"/>
    <property type="evidence" value="ECO:0007669"/>
    <property type="project" value="UniProtKB-SubCell"/>
</dbReference>
<protein>
    <submittedName>
        <fullName evidence="7">Membrane protein involved in the export of O-antigen and teichoic acid</fullName>
    </submittedName>
</protein>
<evidence type="ECO:0000256" key="6">
    <source>
        <dbReference type="SAM" id="Phobius"/>
    </source>
</evidence>
<evidence type="ECO:0000313" key="7">
    <source>
        <dbReference type="EMBL" id="SEM20244.1"/>
    </source>
</evidence>
<dbReference type="PANTHER" id="PTHR30250:SF11">
    <property type="entry name" value="O-ANTIGEN TRANSPORTER-RELATED"/>
    <property type="match status" value="1"/>
</dbReference>
<evidence type="ECO:0000313" key="8">
    <source>
        <dbReference type="Proteomes" id="UP000199664"/>
    </source>
</evidence>
<evidence type="ECO:0000256" key="1">
    <source>
        <dbReference type="ARBA" id="ARBA00004651"/>
    </source>
</evidence>
<name>A0A1H7WFW8_9HYPH</name>
<sequence>MHYRTAIGPALAFGNQALSSTCNFLTTILLTRALGLEAFGLYTMAWLPLHFAMSLQLGLIVSPMMSIAESKDGAEADAYYTVVGIHQLIYGAVAAAAIFSTLSFATGTSGPLHDIALPAAVAGGCYLTQDYLRRCLFARRRPACILLLDIVNFGLRLGTLTALWHEGLIGIGNALWVLAAAAATSALCGLGMVGPYRWKQDIFSAVTRRQWQSARWLVLTEAVQWVLAYSGLIVTAGLFGPRILGALRVAQSLVSVMNVAREALENILPPLAAKALAQNGPPALRRVLSWALSVVALISIAAVSGLVLFGPWLLHWLYGDEILEFGWVITWSSFGFPTALVTVVLACAFRALEQTRSIFLAVLAGACFSLVAVYPAALMFSVEGLITVTLLSQLTVLIVLGVLVARISELWVGDRPPRAYSA</sequence>
<feature type="transmembrane region" description="Helical" evidence="6">
    <location>
        <begin position="43"/>
        <end position="67"/>
    </location>
</feature>
<keyword evidence="3 6" id="KW-0812">Transmembrane</keyword>
<dbReference type="InterPro" id="IPR050833">
    <property type="entry name" value="Poly_Biosynth_Transport"/>
</dbReference>
<dbReference type="PANTHER" id="PTHR30250">
    <property type="entry name" value="PST FAMILY PREDICTED COLANIC ACID TRANSPORTER"/>
    <property type="match status" value="1"/>
</dbReference>
<evidence type="ECO:0000256" key="2">
    <source>
        <dbReference type="ARBA" id="ARBA00022475"/>
    </source>
</evidence>
<evidence type="ECO:0000256" key="3">
    <source>
        <dbReference type="ARBA" id="ARBA00022692"/>
    </source>
</evidence>
<feature type="transmembrane region" description="Helical" evidence="6">
    <location>
        <begin position="287"/>
        <end position="313"/>
    </location>
</feature>
<dbReference type="AlphaFoldDB" id="A0A1H7WFW8"/>
<feature type="transmembrane region" description="Helical" evidence="6">
    <location>
        <begin position="79"/>
        <end position="103"/>
    </location>
</feature>
<evidence type="ECO:0000256" key="4">
    <source>
        <dbReference type="ARBA" id="ARBA00022989"/>
    </source>
</evidence>